<name>A0A0X8JHC1_9BACT</name>
<dbReference type="PANTHER" id="PTHR40275">
    <property type="entry name" value="SSL7038 PROTEIN"/>
    <property type="match status" value="1"/>
</dbReference>
<organism evidence="1 2">
    <name type="scientific">Desulfovibrio fairfieldensis</name>
    <dbReference type="NCBI Taxonomy" id="44742"/>
    <lineage>
        <taxon>Bacteria</taxon>
        <taxon>Pseudomonadati</taxon>
        <taxon>Thermodesulfobacteriota</taxon>
        <taxon>Desulfovibrionia</taxon>
        <taxon>Desulfovibrionales</taxon>
        <taxon>Desulfovibrionaceae</taxon>
        <taxon>Desulfovibrio</taxon>
    </lineage>
</organism>
<dbReference type="EMBL" id="CP014229">
    <property type="protein sequence ID" value="AMD88840.1"/>
    <property type="molecule type" value="Genomic_DNA"/>
</dbReference>
<keyword evidence="2" id="KW-1185">Reference proteome</keyword>
<accession>A0A0X8JHC1</accession>
<gene>
    <name evidence="1" type="ORF">AXF13_01185</name>
</gene>
<proteinExistence type="predicted"/>
<dbReference type="NCBIfam" id="TIGR02684">
    <property type="entry name" value="dnstrm_HI1420"/>
    <property type="match status" value="1"/>
</dbReference>
<dbReference type="RefSeq" id="WP_062251331.1">
    <property type="nucleotide sequence ID" value="NZ_CP014229.1"/>
</dbReference>
<dbReference type="PANTHER" id="PTHR40275:SF1">
    <property type="entry name" value="SSL7038 PROTEIN"/>
    <property type="match status" value="1"/>
</dbReference>
<dbReference type="KEGG" id="dfi:AXF13_01185"/>
<dbReference type="SUPFAM" id="SSF47413">
    <property type="entry name" value="lambda repressor-like DNA-binding domains"/>
    <property type="match status" value="1"/>
</dbReference>
<sequence length="102" mass="11292">MKYSKFDVVDYLDSEESIAEYLSAVMEERDPDLVIAALSDIAKARGMAKLAEDSGLNRESLYKALRPGSKPRYETIAKIMGALNVKLQAVPIKQQQQSGTLL</sequence>
<dbReference type="InterPro" id="IPR010982">
    <property type="entry name" value="Lambda_DNA-bd_dom_sf"/>
</dbReference>
<reference evidence="2" key="1">
    <citation type="submission" date="2016-02" db="EMBL/GenBank/DDBJ databases">
        <authorList>
            <person name="Holder M.E."/>
            <person name="Ajami N.J."/>
            <person name="Petrosino J.F."/>
        </authorList>
    </citation>
    <scope>NUCLEOTIDE SEQUENCE [LARGE SCALE GENOMIC DNA]</scope>
    <source>
        <strain evidence="2">CCUG 45958</strain>
    </source>
</reference>
<evidence type="ECO:0000313" key="2">
    <source>
        <dbReference type="Proteomes" id="UP000069241"/>
    </source>
</evidence>
<dbReference type="InterPro" id="IPR014057">
    <property type="entry name" value="HI1420"/>
</dbReference>
<dbReference type="GO" id="GO:0003677">
    <property type="term" value="F:DNA binding"/>
    <property type="evidence" value="ECO:0007669"/>
    <property type="project" value="InterPro"/>
</dbReference>
<dbReference type="Proteomes" id="UP000069241">
    <property type="component" value="Chromosome"/>
</dbReference>
<dbReference type="Pfam" id="PF21716">
    <property type="entry name" value="dnstrm_HI1420"/>
    <property type="match status" value="1"/>
</dbReference>
<dbReference type="AlphaFoldDB" id="A0A0X8JHC1"/>
<protein>
    <submittedName>
        <fullName evidence="1">Addiction module antitoxin</fullName>
    </submittedName>
</protein>
<evidence type="ECO:0000313" key="1">
    <source>
        <dbReference type="EMBL" id="AMD88840.1"/>
    </source>
</evidence>